<dbReference type="KEGG" id="pej:FYC62_15360"/>
<dbReference type="InterPro" id="IPR027385">
    <property type="entry name" value="Beta-barrel_OMP"/>
</dbReference>
<sequence>MKKLILSIAVLAGLGVSAQAQTEKGKIILGGSVAYQSEKSDANGANAAESFNILPSVGYFVADNIAIGTGIGYNYSNVGAASTTGQREEFLVSPFGRYYTALGEKFKFFGQLQVPLAFGNVKATDASGDAGSKTGTSTSIGVALSPGFAYFPTKKIGIEFALNGISYNNYRVEDANGNELKGAGSDSFAIGTNFFAPRIGIQFHF</sequence>
<name>A0A5C0VPS3_9SPHI</name>
<dbReference type="AlphaFoldDB" id="A0A5C0VPS3"/>
<protein>
    <submittedName>
        <fullName evidence="4">Porin family protein</fullName>
    </submittedName>
</protein>
<dbReference type="Gene3D" id="2.40.160.20">
    <property type="match status" value="1"/>
</dbReference>
<evidence type="ECO:0000259" key="3">
    <source>
        <dbReference type="Pfam" id="PF13505"/>
    </source>
</evidence>
<gene>
    <name evidence="4" type="ORF">FYC62_15360</name>
</gene>
<feature type="signal peptide" evidence="2">
    <location>
        <begin position="1"/>
        <end position="20"/>
    </location>
</feature>
<evidence type="ECO:0000256" key="2">
    <source>
        <dbReference type="SAM" id="SignalP"/>
    </source>
</evidence>
<dbReference type="Pfam" id="PF13505">
    <property type="entry name" value="OMP_b-brl"/>
    <property type="match status" value="1"/>
</dbReference>
<organism evidence="4 5">
    <name type="scientific">Pedobacter aquae</name>
    <dbReference type="NCBI Taxonomy" id="2605747"/>
    <lineage>
        <taxon>Bacteria</taxon>
        <taxon>Pseudomonadati</taxon>
        <taxon>Bacteroidota</taxon>
        <taxon>Sphingobacteriia</taxon>
        <taxon>Sphingobacteriales</taxon>
        <taxon>Sphingobacteriaceae</taxon>
        <taxon>Pedobacter</taxon>
    </lineage>
</organism>
<feature type="chain" id="PRO_5022904823" evidence="2">
    <location>
        <begin position="21"/>
        <end position="205"/>
    </location>
</feature>
<evidence type="ECO:0000313" key="5">
    <source>
        <dbReference type="Proteomes" id="UP000323653"/>
    </source>
</evidence>
<evidence type="ECO:0000313" key="4">
    <source>
        <dbReference type="EMBL" id="QEK52894.1"/>
    </source>
</evidence>
<dbReference type="Proteomes" id="UP000323653">
    <property type="component" value="Chromosome"/>
</dbReference>
<evidence type="ECO:0000256" key="1">
    <source>
        <dbReference type="ARBA" id="ARBA00022729"/>
    </source>
</evidence>
<keyword evidence="5" id="KW-1185">Reference proteome</keyword>
<reference evidence="4 5" key="1">
    <citation type="submission" date="2019-08" db="EMBL/GenBank/DDBJ databases">
        <title>Pedobacter sp. nov., isolated from Han river, South Korea.</title>
        <authorList>
            <person name="Lee D.-H."/>
            <person name="Kim Y.-S."/>
            <person name="Hwang E.-M."/>
            <person name="Le Tran T.C."/>
            <person name="Cha C.-J."/>
        </authorList>
    </citation>
    <scope>NUCLEOTIDE SEQUENCE [LARGE SCALE GENOMIC DNA]</scope>
    <source>
        <strain evidence="4 5">CJ43</strain>
    </source>
</reference>
<feature type="domain" description="Outer membrane protein beta-barrel" evidence="3">
    <location>
        <begin position="7"/>
        <end position="176"/>
    </location>
</feature>
<dbReference type="InterPro" id="IPR011250">
    <property type="entry name" value="OMP/PagP_B-barrel"/>
</dbReference>
<proteinExistence type="predicted"/>
<dbReference type="SUPFAM" id="SSF56925">
    <property type="entry name" value="OMPA-like"/>
    <property type="match status" value="1"/>
</dbReference>
<accession>A0A5C0VPS3</accession>
<dbReference type="RefSeq" id="WP_149075576.1">
    <property type="nucleotide sequence ID" value="NZ_CP043329.1"/>
</dbReference>
<dbReference type="EMBL" id="CP043329">
    <property type="protein sequence ID" value="QEK52894.1"/>
    <property type="molecule type" value="Genomic_DNA"/>
</dbReference>
<keyword evidence="1 2" id="KW-0732">Signal</keyword>